<accession>A0A329YG94</accession>
<organism evidence="1 2">
    <name type="scientific">Rhizobium tropici</name>
    <dbReference type="NCBI Taxonomy" id="398"/>
    <lineage>
        <taxon>Bacteria</taxon>
        <taxon>Pseudomonadati</taxon>
        <taxon>Pseudomonadota</taxon>
        <taxon>Alphaproteobacteria</taxon>
        <taxon>Hyphomicrobiales</taxon>
        <taxon>Rhizobiaceae</taxon>
        <taxon>Rhizobium/Agrobacterium group</taxon>
        <taxon>Rhizobium</taxon>
    </lineage>
</organism>
<dbReference type="EMBL" id="QMKK01000022">
    <property type="protein sequence ID" value="RAX42527.1"/>
    <property type="molecule type" value="Genomic_DNA"/>
</dbReference>
<gene>
    <name evidence="1" type="ORF">DQ393_06875</name>
</gene>
<protein>
    <submittedName>
        <fullName evidence="1">Uncharacterized protein</fullName>
    </submittedName>
</protein>
<dbReference type="Proteomes" id="UP000251205">
    <property type="component" value="Unassembled WGS sequence"/>
</dbReference>
<dbReference type="AlphaFoldDB" id="A0A329YG94"/>
<evidence type="ECO:0000313" key="2">
    <source>
        <dbReference type="Proteomes" id="UP000251205"/>
    </source>
</evidence>
<reference evidence="1 2" key="1">
    <citation type="submission" date="2018-06" db="EMBL/GenBank/DDBJ databases">
        <title>Whole Genome Sequence of an efficient microsymbiont, Rhizobium tropici.</title>
        <authorList>
            <person name="Srinivasan R."/>
            <person name="Singh H.V."/>
            <person name="Srivastava R."/>
            <person name="Kumari B."/>
            <person name="Radhakrishna A."/>
        </authorList>
    </citation>
    <scope>NUCLEOTIDE SEQUENCE [LARGE SCALE GENOMIC DNA]</scope>
    <source>
        <strain evidence="1 2">IGFRI Rhizo-19</strain>
    </source>
</reference>
<name>A0A329YG94_RHITR</name>
<proteinExistence type="predicted"/>
<sequence>MHVEDYVRKHVGEAAATRLRFKLTGGRSNDEGYRFELFNCLVEVVDYAYSWVVKEAIEPDTAPHHPSTVLLTQGALAFVDDVVINTPEVSRYLQVKYGLEQKWTREIALDFGYQRDWLGQQTSYRLELVVHDLERESYLRKSLSRYKPESALVRARPPNETWNSLFEKVDQLTAGPLSARNKELVLWHLELSWFRSSRSEAISGTLERAREISKGMVRSFQKPPEALHEAIASLPAEDDALFLSADGRTLIFELGDDDEIFEGSVVVHDWCRFEEQLRATPPSTARELISMAMEVAE</sequence>
<comment type="caution">
    <text evidence="1">The sequence shown here is derived from an EMBL/GenBank/DDBJ whole genome shotgun (WGS) entry which is preliminary data.</text>
</comment>
<dbReference type="RefSeq" id="WP_112341013.1">
    <property type="nucleotide sequence ID" value="NZ_QMKK01000022.1"/>
</dbReference>
<evidence type="ECO:0000313" key="1">
    <source>
        <dbReference type="EMBL" id="RAX42527.1"/>
    </source>
</evidence>